<dbReference type="EMBL" id="NBAG03000294">
    <property type="protein sequence ID" value="PNI46210.1"/>
    <property type="molecule type" value="Genomic_DNA"/>
</dbReference>
<dbReference type="Pfam" id="PF01352">
    <property type="entry name" value="KRAB"/>
    <property type="match status" value="1"/>
</dbReference>
<comment type="caution">
    <text evidence="3">The sequence shown here is derived from an EMBL/GenBank/DDBJ whole genome shotgun (WGS) entry which is preliminary data.</text>
</comment>
<dbReference type="InterPro" id="IPR050169">
    <property type="entry name" value="Krueppel_C2H2_ZnF"/>
</dbReference>
<feature type="domain" description="KRAB" evidence="2">
    <location>
        <begin position="8"/>
        <end position="117"/>
    </location>
</feature>
<evidence type="ECO:0000313" key="4">
    <source>
        <dbReference type="Proteomes" id="UP000236370"/>
    </source>
</evidence>
<dbReference type="InterPro" id="IPR001909">
    <property type="entry name" value="KRAB"/>
</dbReference>
<dbReference type="GO" id="GO:0006355">
    <property type="term" value="P:regulation of DNA-templated transcription"/>
    <property type="evidence" value="ECO:0007669"/>
    <property type="project" value="InterPro"/>
</dbReference>
<dbReference type="InterPro" id="IPR036051">
    <property type="entry name" value="KRAB_dom_sf"/>
</dbReference>
<protein>
    <submittedName>
        <fullName evidence="3">ZNF707 isoform 7</fullName>
    </submittedName>
</protein>
<dbReference type="Gene3D" id="6.10.140.140">
    <property type="match status" value="1"/>
</dbReference>
<dbReference type="AlphaFoldDB" id="A0A2J8LG10"/>
<dbReference type="SUPFAM" id="SSF109640">
    <property type="entry name" value="KRAB domain (Kruppel-associated box)"/>
    <property type="match status" value="1"/>
</dbReference>
<dbReference type="SMART" id="SM00349">
    <property type="entry name" value="KRAB"/>
    <property type="match status" value="1"/>
</dbReference>
<name>A0A2J8LG10_PANTR</name>
<dbReference type="PANTHER" id="PTHR23232">
    <property type="entry name" value="KRAB DOMAIN C2H2 ZINC FINGER"/>
    <property type="match status" value="1"/>
</dbReference>
<dbReference type="PANTHER" id="PTHR23232:SF163">
    <property type="entry name" value="ZINC FINGER PROTEIN 589"/>
    <property type="match status" value="1"/>
</dbReference>
<feature type="region of interest" description="Disordered" evidence="1">
    <location>
        <begin position="57"/>
        <end position="92"/>
    </location>
</feature>
<organism evidence="3 4">
    <name type="scientific">Pan troglodytes</name>
    <name type="common">Chimpanzee</name>
    <dbReference type="NCBI Taxonomy" id="9598"/>
    <lineage>
        <taxon>Eukaryota</taxon>
        <taxon>Metazoa</taxon>
        <taxon>Chordata</taxon>
        <taxon>Craniata</taxon>
        <taxon>Vertebrata</taxon>
        <taxon>Euteleostomi</taxon>
        <taxon>Mammalia</taxon>
        <taxon>Eutheria</taxon>
        <taxon>Euarchontoglires</taxon>
        <taxon>Primates</taxon>
        <taxon>Haplorrhini</taxon>
        <taxon>Catarrhini</taxon>
        <taxon>Hominidae</taxon>
        <taxon>Pan</taxon>
    </lineage>
</organism>
<feature type="non-terminal residue" evidence="3">
    <location>
        <position position="134"/>
    </location>
</feature>
<evidence type="ECO:0000313" key="3">
    <source>
        <dbReference type="EMBL" id="PNI46210.1"/>
    </source>
</evidence>
<evidence type="ECO:0000259" key="2">
    <source>
        <dbReference type="PROSITE" id="PS50805"/>
    </source>
</evidence>
<dbReference type="PROSITE" id="PS50805">
    <property type="entry name" value="KRAB"/>
    <property type="match status" value="1"/>
</dbReference>
<dbReference type="CDD" id="cd07765">
    <property type="entry name" value="KRAB_A-box"/>
    <property type="match status" value="1"/>
</dbReference>
<evidence type="ECO:0000256" key="1">
    <source>
        <dbReference type="SAM" id="MobiDB-lite"/>
    </source>
</evidence>
<accession>A0A2J8LG10</accession>
<proteinExistence type="predicted"/>
<dbReference type="Proteomes" id="UP000236370">
    <property type="component" value="Unassembled WGS sequence"/>
</dbReference>
<gene>
    <name evidence="3" type="ORF">CK820_G0029262</name>
</gene>
<reference evidence="3 4" key="1">
    <citation type="submission" date="2017-12" db="EMBL/GenBank/DDBJ databases">
        <title>High-resolution comparative analysis of great ape genomes.</title>
        <authorList>
            <person name="Pollen A."/>
            <person name="Hastie A."/>
            <person name="Hormozdiari F."/>
            <person name="Dougherty M."/>
            <person name="Liu R."/>
            <person name="Chaisson M."/>
            <person name="Hoppe E."/>
            <person name="Hill C."/>
            <person name="Pang A."/>
            <person name="Hillier L."/>
            <person name="Baker C."/>
            <person name="Armstrong J."/>
            <person name="Shendure J."/>
            <person name="Paten B."/>
            <person name="Wilson R."/>
            <person name="Chao H."/>
            <person name="Schneider V."/>
            <person name="Ventura M."/>
            <person name="Kronenberg Z."/>
            <person name="Murali S."/>
            <person name="Gordon D."/>
            <person name="Cantsilieris S."/>
            <person name="Munson K."/>
            <person name="Nelson B."/>
            <person name="Raja A."/>
            <person name="Underwood J."/>
            <person name="Diekhans M."/>
            <person name="Fiddes I."/>
            <person name="Haussler D."/>
            <person name="Eichler E."/>
        </authorList>
    </citation>
    <scope>NUCLEOTIDE SEQUENCE [LARGE SCALE GENOMIC DNA]</scope>
    <source>
        <strain evidence="3">Yerkes chimp pedigree #C0471</strain>
    </source>
</reference>
<sequence length="134" mass="14684">MDMAQEPVTFRDVAIYFSREEWACLEPSQRTLYRDVMLDNFSSVAALAPDRTSSLAWNSGRSRGLKTGRDLSSRQCGGDPGQGQGSLQTPRDTVIIQLGLTRKPTCGEKEPGKEAALGRASGWTRMTGSFPELL</sequence>